<name>A0A2A3LEU4_MYCAV</name>
<feature type="signal peptide" evidence="1">
    <location>
        <begin position="1"/>
        <end position="36"/>
    </location>
</feature>
<proteinExistence type="predicted"/>
<reference evidence="2 3" key="1">
    <citation type="journal article" date="2017" name="Genome Biol. Evol.">
        <title>Population Structure and Local Adaptation of MAC Lung Disease Agent Mycobacterium avium subsp. hominissuis.</title>
        <authorList>
            <person name="Yano H."/>
            <person name="Iwamoto T."/>
            <person name="Nishiuchi Y."/>
            <person name="Nakajima C."/>
            <person name="Starkova D.A."/>
            <person name="Mokrousov I."/>
            <person name="Narvskaya O."/>
            <person name="Yoshida S."/>
            <person name="Arikawa K."/>
            <person name="Nakanishi N."/>
            <person name="Osaki K."/>
            <person name="Nakagawa I."/>
            <person name="Ato M."/>
            <person name="Suzuki Y."/>
            <person name="Maruyama F."/>
        </authorList>
    </citation>
    <scope>NUCLEOTIDE SEQUENCE [LARGE SCALE GENOMIC DNA]</scope>
    <source>
        <strain evidence="2 3">OCU466</strain>
    </source>
</reference>
<evidence type="ECO:0000313" key="2">
    <source>
        <dbReference type="EMBL" id="PBJ41354.1"/>
    </source>
</evidence>
<comment type="caution">
    <text evidence="2">The sequence shown here is derived from an EMBL/GenBank/DDBJ whole genome shotgun (WGS) entry which is preliminary data.</text>
</comment>
<dbReference type="Proteomes" id="UP000218842">
    <property type="component" value="Unassembled WGS sequence"/>
</dbReference>
<gene>
    <name evidence="2" type="ORF">XV03_00360</name>
</gene>
<dbReference type="EMBL" id="LBGZ01000003">
    <property type="protein sequence ID" value="PBJ41354.1"/>
    <property type="molecule type" value="Genomic_DNA"/>
</dbReference>
<sequence length="196" mass="20457">MTTPRGRFKGAAGVSMTLAAGALVVVAPTSMPPAAAGPRQFPDLGSYRAVNADDYTTYHSYMTAGVQFATPGGYRCRMSFTHKQNGAHMQCWGSLPGTSFNHVGLDYLGGATTAGAAFSDVDLSQIETVPPGPGVAGGTINPQDYKPLPPHSKVTYTDGPLQTCAVDSAMTACETTDQEFGQQHGFVLSPAGSWTF</sequence>
<keyword evidence="1" id="KW-0732">Signal</keyword>
<dbReference type="AlphaFoldDB" id="A0A2A3LEU4"/>
<accession>A0A2A3LEU4</accession>
<organism evidence="2 3">
    <name type="scientific">Mycobacterium avium subsp. hominissuis</name>
    <dbReference type="NCBI Taxonomy" id="439334"/>
    <lineage>
        <taxon>Bacteria</taxon>
        <taxon>Bacillati</taxon>
        <taxon>Actinomycetota</taxon>
        <taxon>Actinomycetes</taxon>
        <taxon>Mycobacteriales</taxon>
        <taxon>Mycobacteriaceae</taxon>
        <taxon>Mycobacterium</taxon>
        <taxon>Mycobacterium avium complex (MAC)</taxon>
    </lineage>
</organism>
<feature type="chain" id="PRO_5012358927" description="Secreted protein" evidence="1">
    <location>
        <begin position="37"/>
        <end position="196"/>
    </location>
</feature>
<evidence type="ECO:0000313" key="3">
    <source>
        <dbReference type="Proteomes" id="UP000218842"/>
    </source>
</evidence>
<evidence type="ECO:0000256" key="1">
    <source>
        <dbReference type="SAM" id="SignalP"/>
    </source>
</evidence>
<protein>
    <recommendedName>
        <fullName evidence="4">Secreted protein</fullName>
    </recommendedName>
</protein>
<evidence type="ECO:0008006" key="4">
    <source>
        <dbReference type="Google" id="ProtNLM"/>
    </source>
</evidence>